<feature type="compositionally biased region" description="Basic and acidic residues" evidence="1">
    <location>
        <begin position="783"/>
        <end position="796"/>
    </location>
</feature>
<feature type="region of interest" description="Disordered" evidence="1">
    <location>
        <begin position="43"/>
        <end position="119"/>
    </location>
</feature>
<accession>A0ABP0Y6T4</accession>
<feature type="compositionally biased region" description="Low complexity" evidence="1">
    <location>
        <begin position="101"/>
        <end position="117"/>
    </location>
</feature>
<dbReference type="PANTHER" id="PTHR35707:SF1">
    <property type="entry name" value="SPC7 KINETOCHORE PROTEIN DOMAIN-CONTAINING PROTEIN"/>
    <property type="match status" value="1"/>
</dbReference>
<sequence>MAFKDPEEAANTATEEESLAFKKKRARRVSFADVEITSVHIFKRDEDYETPPEPQATPEAALPDNEVLGFFRDLADSDDSRESSPNLDDDVLGQRKSFLRPLGSPSPGSISAGSAASNDEDNFFGPVSASFIRPMRLSDSAASDDNHDVTMDSTAFSMHFRSLAESDSGRDLKTPTAIRAGFEERTPTHNTVRTYSDSSMTLTMADKLISPSSQSGDVVKSKDSNAMSIVGENSDKYDYGRLPPSLDALLAEGSRDLYAVSVDENLSEQIETCEVDQNGQGNCDEEISERTEMEDGINKYAKHGIEESIPNSGTPHRAFQSHVLSQKNLSDGWDKEDSLMDKRHETPRSIDYNLKDISPLKRLLSAEQKTAFATFNSPSFSALVTPNSKLSNYRLSTGSMKFGKDLLSKQKSISKFRLPEPSPCVSSIKGNGRLNSGPSSYSSLVNLSGQPDDHSKDRKYIDIPVVCLEERLTRSNGNNGEPRSSISTCGSGVKTTKDFPRLSQSEEPKGSTEAGETPNHMAVANFSNLQPRELAIEPKSPAQATWTENKDLMPHILMLEDPSSRSSTSIGIDDLTDIRPNDREQNNSTSMHDTLVSSPLKSLDVRLLGAAECSTNCFGELNQCDHQVKHVSAYLTEGGAAAAPTSNISPLNLIADNSSSLQSEIGTVSTSPLLKGLSLVDGDDNGLNLSNLHNNSKSPAKSSKVGTFSPQFQKAWTSGLSIMQSPFNGMRNYSPRRIISTQTSSGKKESVVAISSKSALSPFKNEQSQSQSSARKKPFQSPSRDDPFGETKDDGTFMRKVMASPTSISSGHINHDNDQESCVLVSSSRKGNHSLSGSKRRNIDSMHLDRDHDDSDVMVRIRQNLKLNHNGSSDVHSLLEEFNQMSNGSKRIEGNRNRALMHWTDLSITFLAEVKDLLPPSINKLNSKAIEKLEDTLVHLLKVRKYELLCSEIQSQKVTENLGGMHKRVVEARSLLYKVAYQKAKLQLMCVKRDGYLNTAQSLSSHVEDLQILKLNYDRLTNCGSKSSQVDDGNSLSCPIDSEESCERASTIKHEFETLDGKIKALSKYFSAYCKVKGVTSSTDILGSVIEHLRKRKLCRSIYQDLQMWKVDDFEKKNDHYTILLNYLSYACQRITIKANPFPSITILNTLNDTHIEKNFPEMNACCAFSFVLNVERTRKCNASRHLSKETQMTSSFLHNLLDVIDEMQIAQIEISNLILIRFYSPSDEQLDLQLSFIDFQGGRKVNLVLDVSDLSRGIYPSEVLPHKVESPALIQNSLSESMLNDIRTAVGNLNAGYLRILRVCRCVSEVVQKSSRRR</sequence>
<feature type="compositionally biased region" description="Polar residues" evidence="1">
    <location>
        <begin position="424"/>
        <end position="440"/>
    </location>
</feature>
<feature type="compositionally biased region" description="Basic and acidic residues" evidence="1">
    <location>
        <begin position="495"/>
        <end position="510"/>
    </location>
</feature>
<feature type="region of interest" description="Disordered" evidence="1">
    <location>
        <begin position="474"/>
        <end position="519"/>
    </location>
</feature>
<evidence type="ECO:0000256" key="1">
    <source>
        <dbReference type="SAM" id="MobiDB-lite"/>
    </source>
</evidence>
<name>A0ABP0Y6T4_9ROSI</name>
<feature type="compositionally biased region" description="Polar residues" evidence="1">
    <location>
        <begin position="474"/>
        <end position="494"/>
    </location>
</feature>
<proteinExistence type="predicted"/>
<evidence type="ECO:0000313" key="3">
    <source>
        <dbReference type="EMBL" id="CAK9316109.1"/>
    </source>
</evidence>
<dbReference type="EMBL" id="OZ021736">
    <property type="protein sequence ID" value="CAK9316109.1"/>
    <property type="molecule type" value="Genomic_DNA"/>
</dbReference>
<gene>
    <name evidence="3" type="ORF">CITCOLO1_LOCUS7955</name>
</gene>
<evidence type="ECO:0000259" key="2">
    <source>
        <dbReference type="Pfam" id="PF18210"/>
    </source>
</evidence>
<feature type="compositionally biased region" description="Polar residues" evidence="1">
    <location>
        <begin position="753"/>
        <end position="773"/>
    </location>
</feature>
<organism evidence="3 4">
    <name type="scientific">Citrullus colocynthis</name>
    <name type="common">colocynth</name>
    <dbReference type="NCBI Taxonomy" id="252529"/>
    <lineage>
        <taxon>Eukaryota</taxon>
        <taxon>Viridiplantae</taxon>
        <taxon>Streptophyta</taxon>
        <taxon>Embryophyta</taxon>
        <taxon>Tracheophyta</taxon>
        <taxon>Spermatophyta</taxon>
        <taxon>Magnoliopsida</taxon>
        <taxon>eudicotyledons</taxon>
        <taxon>Gunneridae</taxon>
        <taxon>Pentapetalae</taxon>
        <taxon>rosids</taxon>
        <taxon>fabids</taxon>
        <taxon>Cucurbitales</taxon>
        <taxon>Cucurbitaceae</taxon>
        <taxon>Benincaseae</taxon>
        <taxon>Citrullus</taxon>
    </lineage>
</organism>
<reference evidence="3 4" key="1">
    <citation type="submission" date="2024-03" db="EMBL/GenBank/DDBJ databases">
        <authorList>
            <person name="Gkanogiannis A."/>
            <person name="Becerra Lopez-Lavalle L."/>
        </authorList>
    </citation>
    <scope>NUCLEOTIDE SEQUENCE [LARGE SCALE GENOMIC DNA]</scope>
</reference>
<keyword evidence="4" id="KW-1185">Reference proteome</keyword>
<dbReference type="Proteomes" id="UP001642487">
    <property type="component" value="Chromosome 2"/>
</dbReference>
<evidence type="ECO:0000313" key="4">
    <source>
        <dbReference type="Proteomes" id="UP001642487"/>
    </source>
</evidence>
<protein>
    <recommendedName>
        <fullName evidence="2">Knl1 C-terminal RWD domain-containing protein</fullName>
    </recommendedName>
</protein>
<dbReference type="InterPro" id="IPR040850">
    <property type="entry name" value="Knl1_RWD_C"/>
</dbReference>
<dbReference type="PANTHER" id="PTHR35707">
    <property type="entry name" value="OS06G0608100 PROTEIN"/>
    <property type="match status" value="1"/>
</dbReference>
<feature type="domain" description="Knl1 C-terminal RWD" evidence="2">
    <location>
        <begin position="1052"/>
        <end position="1204"/>
    </location>
</feature>
<feature type="region of interest" description="Disordered" evidence="1">
    <location>
        <begin position="418"/>
        <end position="440"/>
    </location>
</feature>
<feature type="region of interest" description="Disordered" evidence="1">
    <location>
        <begin position="741"/>
        <end position="796"/>
    </location>
</feature>
<dbReference type="Pfam" id="PF18210">
    <property type="entry name" value="Knl1_RWD_C"/>
    <property type="match status" value="1"/>
</dbReference>
<feature type="compositionally biased region" description="Basic and acidic residues" evidence="1">
    <location>
        <begin position="576"/>
        <end position="585"/>
    </location>
</feature>
<feature type="region of interest" description="Disordered" evidence="1">
    <location>
        <begin position="560"/>
        <end position="595"/>
    </location>
</feature>
<feature type="compositionally biased region" description="Polar residues" evidence="1">
    <location>
        <begin position="586"/>
        <end position="595"/>
    </location>
</feature>
<feature type="compositionally biased region" description="Basic and acidic residues" evidence="1">
    <location>
        <begin position="73"/>
        <end position="82"/>
    </location>
</feature>